<name>A0AA41QDL9_9MICO</name>
<dbReference type="Gene3D" id="3.10.180.10">
    <property type="entry name" value="2,3-Dihydroxybiphenyl 1,2-Dioxygenase, domain 1"/>
    <property type="match status" value="1"/>
</dbReference>
<dbReference type="PROSITE" id="PS51819">
    <property type="entry name" value="VOC"/>
    <property type="match status" value="1"/>
</dbReference>
<dbReference type="RefSeq" id="WP_236089304.1">
    <property type="nucleotide sequence ID" value="NZ_JAKGSG010000031.1"/>
</dbReference>
<sequence length="119" mass="12616">MTVTGPSFVALQVRDVERAAAFYEQNLGLHRAPTAPPHAVVFTTETVAFAVREPLPGVDLDAGDPGLGVALWMKADDAQSLHDRLVKGGVTIAVPPFDGPFGLTFAFKDLDGYTVTIHG</sequence>
<protein>
    <submittedName>
        <fullName evidence="2">VOC family protein</fullName>
    </submittedName>
</protein>
<dbReference type="InterPro" id="IPR029068">
    <property type="entry name" value="Glyas_Bleomycin-R_OHBP_Dase"/>
</dbReference>
<dbReference type="SUPFAM" id="SSF54593">
    <property type="entry name" value="Glyoxalase/Bleomycin resistance protein/Dihydroxybiphenyl dioxygenase"/>
    <property type="match status" value="1"/>
</dbReference>
<evidence type="ECO:0000259" key="1">
    <source>
        <dbReference type="PROSITE" id="PS51819"/>
    </source>
</evidence>
<gene>
    <name evidence="2" type="ORF">L1785_10970</name>
</gene>
<dbReference type="AlphaFoldDB" id="A0AA41QDL9"/>
<comment type="caution">
    <text evidence="2">The sequence shown here is derived from an EMBL/GenBank/DDBJ whole genome shotgun (WGS) entry which is preliminary data.</text>
</comment>
<dbReference type="EMBL" id="JAKGSG010000031">
    <property type="protein sequence ID" value="MCF4121503.1"/>
    <property type="molecule type" value="Genomic_DNA"/>
</dbReference>
<keyword evidence="3" id="KW-1185">Reference proteome</keyword>
<dbReference type="Pfam" id="PF00903">
    <property type="entry name" value="Glyoxalase"/>
    <property type="match status" value="1"/>
</dbReference>
<dbReference type="InterPro" id="IPR037523">
    <property type="entry name" value="VOC_core"/>
</dbReference>
<evidence type="ECO:0000313" key="2">
    <source>
        <dbReference type="EMBL" id="MCF4121503.1"/>
    </source>
</evidence>
<evidence type="ECO:0000313" key="3">
    <source>
        <dbReference type="Proteomes" id="UP001165405"/>
    </source>
</evidence>
<feature type="domain" description="VOC" evidence="1">
    <location>
        <begin position="5"/>
        <end position="119"/>
    </location>
</feature>
<dbReference type="InterPro" id="IPR004360">
    <property type="entry name" value="Glyas_Fos-R_dOase_dom"/>
</dbReference>
<organism evidence="2 3">
    <name type="scientific">Antribacter soli</name>
    <dbReference type="NCBI Taxonomy" id="2910976"/>
    <lineage>
        <taxon>Bacteria</taxon>
        <taxon>Bacillati</taxon>
        <taxon>Actinomycetota</taxon>
        <taxon>Actinomycetes</taxon>
        <taxon>Micrococcales</taxon>
        <taxon>Promicromonosporaceae</taxon>
        <taxon>Antribacter</taxon>
    </lineage>
</organism>
<dbReference type="Proteomes" id="UP001165405">
    <property type="component" value="Unassembled WGS sequence"/>
</dbReference>
<proteinExistence type="predicted"/>
<reference evidence="2" key="1">
    <citation type="submission" date="2022-01" db="EMBL/GenBank/DDBJ databases">
        <title>Antribacter sp. nov., isolated from Guizhou of China.</title>
        <authorList>
            <person name="Chengliang C."/>
            <person name="Ya Z."/>
        </authorList>
    </citation>
    <scope>NUCLEOTIDE SEQUENCE</scope>
    <source>
        <strain evidence="2">KLBMP 9083</strain>
    </source>
</reference>
<accession>A0AA41QDL9</accession>